<dbReference type="GO" id="GO:0008168">
    <property type="term" value="F:methyltransferase activity"/>
    <property type="evidence" value="ECO:0007669"/>
    <property type="project" value="UniProtKB-KW"/>
</dbReference>
<protein>
    <submittedName>
        <fullName evidence="3">Class I SAM-dependent methyltransferase</fullName>
    </submittedName>
</protein>
<dbReference type="NCBIfam" id="NF041820">
    <property type="entry name" value="daptide_MTase"/>
    <property type="match status" value="1"/>
</dbReference>
<dbReference type="PANTHER" id="PTHR43861">
    <property type="entry name" value="TRANS-ACONITATE 2-METHYLTRANSFERASE-RELATED"/>
    <property type="match status" value="1"/>
</dbReference>
<keyword evidence="4" id="KW-1185">Reference proteome</keyword>
<gene>
    <name evidence="3" type="ORF">HQN87_19685</name>
</gene>
<dbReference type="InterPro" id="IPR049690">
    <property type="entry name" value="Daptide_MTase"/>
</dbReference>
<evidence type="ECO:0000313" key="4">
    <source>
        <dbReference type="Proteomes" id="UP000711047"/>
    </source>
</evidence>
<dbReference type="InterPro" id="IPR041698">
    <property type="entry name" value="Methyltransf_25"/>
</dbReference>
<feature type="domain" description="Methyltransferase" evidence="2">
    <location>
        <begin position="58"/>
        <end position="157"/>
    </location>
</feature>
<keyword evidence="3" id="KW-0489">Methyltransferase</keyword>
<dbReference type="Gene3D" id="2.20.130.10">
    <property type="entry name" value="CAC2371-like domains"/>
    <property type="match status" value="1"/>
</dbReference>
<comment type="caution">
    <text evidence="3">The sequence shown here is derived from an EMBL/GenBank/DDBJ whole genome shotgun (WGS) entry which is preliminary data.</text>
</comment>
<reference evidence="3 4" key="1">
    <citation type="submission" date="2020-05" db="EMBL/GenBank/DDBJ databases">
        <title>Paenibacillus glebae, sp. nov., Paenibacillus humi sp. nov., Paenibacillus pedi sp. nov., Paenibacillus terrestris sp. nov. and Paenibacillus terricola sp. nov., isolated from a forest top soil sample.</title>
        <authorList>
            <person name="Qi S."/>
            <person name="Carlier A."/>
            <person name="Cnockaert M."/>
            <person name="Vandamme P."/>
        </authorList>
    </citation>
    <scope>NUCLEOTIDE SEQUENCE [LARGE SCALE GENOMIC DNA]</scope>
    <source>
        <strain evidence="3 4">LMG 29502</strain>
    </source>
</reference>
<evidence type="ECO:0000259" key="2">
    <source>
        <dbReference type="Pfam" id="PF13649"/>
    </source>
</evidence>
<dbReference type="EMBL" id="JABMKX010000010">
    <property type="protein sequence ID" value="NQX47561.1"/>
    <property type="molecule type" value="Genomic_DNA"/>
</dbReference>
<accession>A0ABX2DS95</accession>
<dbReference type="GO" id="GO:0032259">
    <property type="term" value="P:methylation"/>
    <property type="evidence" value="ECO:0007669"/>
    <property type="project" value="UniProtKB-KW"/>
</dbReference>
<dbReference type="InterPro" id="IPR029063">
    <property type="entry name" value="SAM-dependent_MTases_sf"/>
</dbReference>
<proteinExistence type="predicted"/>
<dbReference type="Gene3D" id="3.40.50.150">
    <property type="entry name" value="Vaccinia Virus protein VP39"/>
    <property type="match status" value="1"/>
</dbReference>
<dbReference type="Proteomes" id="UP000711047">
    <property type="component" value="Unassembled WGS sequence"/>
</dbReference>
<dbReference type="SUPFAM" id="SSF53335">
    <property type="entry name" value="S-adenosyl-L-methionine-dependent methyltransferases"/>
    <property type="match status" value="1"/>
</dbReference>
<dbReference type="CDD" id="cd02440">
    <property type="entry name" value="AdoMet_MTases"/>
    <property type="match status" value="1"/>
</dbReference>
<evidence type="ECO:0000256" key="1">
    <source>
        <dbReference type="ARBA" id="ARBA00022679"/>
    </source>
</evidence>
<dbReference type="RefSeq" id="WP_173136840.1">
    <property type="nucleotide sequence ID" value="NZ_JABMKX010000010.1"/>
</dbReference>
<evidence type="ECO:0000313" key="3">
    <source>
        <dbReference type="EMBL" id="NQX47561.1"/>
    </source>
</evidence>
<sequence>MNKFHGIFKQLFELQLPGTEALDLYEGYYAQLYEALTSRDNYDIPIVMEQARITGGPVLELASGTARIVKHIANAGYSVTGVDISDDMLAIARKKTEMLPQRIKKNITLHKGNMIDFQVDEQFALVILTATSISLLKDEEEVECMFNNIYEHVKDGGRFVFDLLDDESFENSSLRMGGIDAITLNQSPIPKQFILMGEQRDANHSKRALMNFYSEVIAEDRTYRFFGSTEKTYFQYDAILPIIKKTGFKIIQIEKKELAKNEMIYMFVLEK</sequence>
<keyword evidence="1" id="KW-0808">Transferase</keyword>
<name>A0ABX2DS95_9BACL</name>
<organism evidence="3 4">
    <name type="scientific">Paenibacillus tritici</name>
    <dbReference type="NCBI Taxonomy" id="1873425"/>
    <lineage>
        <taxon>Bacteria</taxon>
        <taxon>Bacillati</taxon>
        <taxon>Bacillota</taxon>
        <taxon>Bacilli</taxon>
        <taxon>Bacillales</taxon>
        <taxon>Paenibacillaceae</taxon>
        <taxon>Paenibacillus</taxon>
    </lineage>
</organism>
<dbReference type="Pfam" id="PF13649">
    <property type="entry name" value="Methyltransf_25"/>
    <property type="match status" value="1"/>
</dbReference>